<comment type="function">
    <text evidence="10">Unidirectional NADP(+)-dependent cortisol dehydrogenase (in vitro).</text>
</comment>
<dbReference type="PANTHER" id="PTHR44279">
    <property type="entry name" value="HYDROXYSTEROID (11-BETA) DEHYDROGENASE 1-LIKE B-RELATED"/>
    <property type="match status" value="1"/>
</dbReference>
<evidence type="ECO:0000256" key="8">
    <source>
        <dbReference type="ARBA" id="ARBA00042169"/>
    </source>
</evidence>
<accession>A0A091FU17</accession>
<sequence>MKPIGKVLCATGVVAGLIAFFWKDDFNPESLSGARVVVTGASAGIGEQIAYHYARFGAEIVLTARREAVLQKVRISSLGWAPCLTAFSAVQGGLDYLVLNHIGTNRFQKWTGDVEYTRWLMQVNFLSYVALATAALPTLEKNRGALVVVSSLTGKMPTPFTTSYSATKFALDGFFGSLRHELIMQKRNVSVTLCILGLIATDSALENIRGKVHLSASPAPEAALAIVRGGAARAHEVFYPGWLQQLCCLWALFPSSSNQVLRTFYNYSSP</sequence>
<protein>
    <recommendedName>
        <fullName evidence="7">Hydroxysteroid 11-beta-dehydrogenase 1-like protein</fullName>
    </recommendedName>
    <alternativeName>
        <fullName evidence="8">11-beta-hydroxysteroid dehydrogenase type 3</fullName>
    </alternativeName>
</protein>
<comment type="subcellular location">
    <subcellularLocation>
        <location evidence="1">Secreted</location>
    </subcellularLocation>
</comment>
<evidence type="ECO:0000256" key="9">
    <source>
        <dbReference type="ARBA" id="ARBA00093198"/>
    </source>
</evidence>
<dbReference type="GO" id="GO:0016491">
    <property type="term" value="F:oxidoreductase activity"/>
    <property type="evidence" value="ECO:0007669"/>
    <property type="project" value="UniProtKB-KW"/>
</dbReference>
<evidence type="ECO:0000256" key="5">
    <source>
        <dbReference type="ARBA" id="ARBA00022857"/>
    </source>
</evidence>
<keyword evidence="6" id="KW-0560">Oxidoreductase</keyword>
<organism evidence="11 12">
    <name type="scientific">Corvus brachyrhynchos</name>
    <name type="common">American crow</name>
    <dbReference type="NCBI Taxonomy" id="85066"/>
    <lineage>
        <taxon>Eukaryota</taxon>
        <taxon>Metazoa</taxon>
        <taxon>Chordata</taxon>
        <taxon>Craniata</taxon>
        <taxon>Vertebrata</taxon>
        <taxon>Euteleostomi</taxon>
        <taxon>Archelosauria</taxon>
        <taxon>Archosauria</taxon>
        <taxon>Dinosauria</taxon>
        <taxon>Saurischia</taxon>
        <taxon>Theropoda</taxon>
        <taxon>Coelurosauria</taxon>
        <taxon>Aves</taxon>
        <taxon>Neognathae</taxon>
        <taxon>Neoaves</taxon>
        <taxon>Telluraves</taxon>
        <taxon>Australaves</taxon>
        <taxon>Passeriformes</taxon>
        <taxon>Corvoidea</taxon>
        <taxon>Corvidae</taxon>
        <taxon>Corvus</taxon>
    </lineage>
</organism>
<dbReference type="GO" id="GO:0005576">
    <property type="term" value="C:extracellular region"/>
    <property type="evidence" value="ECO:0007669"/>
    <property type="project" value="UniProtKB-SubCell"/>
</dbReference>
<comment type="similarity">
    <text evidence="2">Belongs to the short-chain dehydrogenases/reductases (SDR) family.</text>
</comment>
<dbReference type="Proteomes" id="UP000052976">
    <property type="component" value="Unassembled WGS sequence"/>
</dbReference>
<evidence type="ECO:0000256" key="4">
    <source>
        <dbReference type="ARBA" id="ARBA00022729"/>
    </source>
</evidence>
<dbReference type="InterPro" id="IPR036291">
    <property type="entry name" value="NAD(P)-bd_dom_sf"/>
</dbReference>
<dbReference type="Gene3D" id="3.40.50.720">
    <property type="entry name" value="NAD(P)-binding Rossmann-like Domain"/>
    <property type="match status" value="1"/>
</dbReference>
<dbReference type="PRINTS" id="PR00081">
    <property type="entry name" value="GDHRDH"/>
</dbReference>
<dbReference type="EMBL" id="KK719666">
    <property type="protein sequence ID" value="KFO64700.1"/>
    <property type="molecule type" value="Genomic_DNA"/>
</dbReference>
<proteinExistence type="inferred from homology"/>
<evidence type="ECO:0000256" key="1">
    <source>
        <dbReference type="ARBA" id="ARBA00004613"/>
    </source>
</evidence>
<name>A0A091FU17_CORBR</name>
<evidence type="ECO:0000313" key="11">
    <source>
        <dbReference type="EMBL" id="KFO64700.1"/>
    </source>
</evidence>
<evidence type="ECO:0000256" key="7">
    <source>
        <dbReference type="ARBA" id="ARBA00040597"/>
    </source>
</evidence>
<dbReference type="SUPFAM" id="SSF51735">
    <property type="entry name" value="NAD(P)-binding Rossmann-fold domains"/>
    <property type="match status" value="1"/>
</dbReference>
<dbReference type="Pfam" id="PF00106">
    <property type="entry name" value="adh_short"/>
    <property type="match status" value="2"/>
</dbReference>
<dbReference type="InterPro" id="IPR020904">
    <property type="entry name" value="Sc_DH/Rdtase_CS"/>
</dbReference>
<comment type="catalytic activity">
    <reaction evidence="9">
        <text>cortisone + NADPH + H(+) = cortisol + NADP(+)</text>
        <dbReference type="Rhea" id="RHEA:68616"/>
        <dbReference type="ChEBI" id="CHEBI:15378"/>
        <dbReference type="ChEBI" id="CHEBI:16962"/>
        <dbReference type="ChEBI" id="CHEBI:17650"/>
        <dbReference type="ChEBI" id="CHEBI:57783"/>
        <dbReference type="ChEBI" id="CHEBI:58349"/>
    </reaction>
    <physiologicalReaction direction="right-to-left" evidence="9">
        <dbReference type="Rhea" id="RHEA:68618"/>
    </physiologicalReaction>
</comment>
<keyword evidence="5" id="KW-0521">NADP</keyword>
<keyword evidence="4" id="KW-0732">Signal</keyword>
<keyword evidence="3" id="KW-0964">Secreted</keyword>
<evidence type="ECO:0000256" key="6">
    <source>
        <dbReference type="ARBA" id="ARBA00023002"/>
    </source>
</evidence>
<evidence type="ECO:0000256" key="3">
    <source>
        <dbReference type="ARBA" id="ARBA00022525"/>
    </source>
</evidence>
<reference evidence="11 12" key="1">
    <citation type="submission" date="2014-04" db="EMBL/GenBank/DDBJ databases">
        <title>Genome evolution of avian class.</title>
        <authorList>
            <person name="Zhang G."/>
            <person name="Li C."/>
        </authorList>
    </citation>
    <scope>NUCLEOTIDE SEQUENCE [LARGE SCALE GENOMIC DNA]</scope>
    <source>
        <strain evidence="11">BGI_N302</strain>
    </source>
</reference>
<evidence type="ECO:0000256" key="10">
    <source>
        <dbReference type="ARBA" id="ARBA00093430"/>
    </source>
</evidence>
<keyword evidence="12" id="KW-1185">Reference proteome</keyword>
<evidence type="ECO:0000313" key="12">
    <source>
        <dbReference type="Proteomes" id="UP000052976"/>
    </source>
</evidence>
<dbReference type="InterPro" id="IPR051253">
    <property type="entry name" value="11-beta-HSD"/>
</dbReference>
<dbReference type="AlphaFoldDB" id="A0A091FU17"/>
<gene>
    <name evidence="11" type="ORF">N302_05608</name>
</gene>
<dbReference type="STRING" id="85066.A0A091FU17"/>
<dbReference type="PANTHER" id="PTHR44279:SF3">
    <property type="entry name" value="HYDROXYSTEROID 11-BETA-DEHYDROGENASE 1-LIKE PROTEIN"/>
    <property type="match status" value="1"/>
</dbReference>
<evidence type="ECO:0000256" key="2">
    <source>
        <dbReference type="ARBA" id="ARBA00006484"/>
    </source>
</evidence>
<dbReference type="InterPro" id="IPR002347">
    <property type="entry name" value="SDR_fam"/>
</dbReference>
<dbReference type="PROSITE" id="PS00061">
    <property type="entry name" value="ADH_SHORT"/>
    <property type="match status" value="1"/>
</dbReference>